<evidence type="ECO:0008006" key="4">
    <source>
        <dbReference type="Google" id="ProtNLM"/>
    </source>
</evidence>
<gene>
    <name evidence="2" type="ORF">TresaDRAFT_2051</name>
</gene>
<feature type="signal peptide" evidence="1">
    <location>
        <begin position="1"/>
        <end position="20"/>
    </location>
</feature>
<name>H7ELD0_9SPIR</name>
<reference evidence="2 3" key="1">
    <citation type="submission" date="2011-09" db="EMBL/GenBank/DDBJ databases">
        <title>The draft genome of Treponema saccharophilum DSM 2985.</title>
        <authorList>
            <consortium name="US DOE Joint Genome Institute (JGI-PGF)"/>
            <person name="Lucas S."/>
            <person name="Copeland A."/>
            <person name="Lapidus A."/>
            <person name="Glavina del Rio T."/>
            <person name="Dalin E."/>
            <person name="Tice H."/>
            <person name="Bruce D."/>
            <person name="Goodwin L."/>
            <person name="Pitluck S."/>
            <person name="Peters L."/>
            <person name="Kyrpides N."/>
            <person name="Mavromatis K."/>
            <person name="Ivanova N."/>
            <person name="Markowitz V."/>
            <person name="Cheng J.-F."/>
            <person name="Hugenholtz P."/>
            <person name="Woyke T."/>
            <person name="Wu D."/>
            <person name="Gronow S."/>
            <person name="Wellnitz S."/>
            <person name="Brambilla E."/>
            <person name="Klenk H.-P."/>
            <person name="Eisen J.A."/>
        </authorList>
    </citation>
    <scope>NUCLEOTIDE SEQUENCE [LARGE SCALE GENOMIC DNA]</scope>
    <source>
        <strain evidence="2 3">DSM 2985</strain>
    </source>
</reference>
<dbReference type="STRING" id="907348.TresaDRAFT_2051"/>
<dbReference type="eggNOG" id="ENOG50330PD">
    <property type="taxonomic scope" value="Bacteria"/>
</dbReference>
<organism evidence="2 3">
    <name type="scientific">Treponema saccharophilum DSM 2985</name>
    <dbReference type="NCBI Taxonomy" id="907348"/>
    <lineage>
        <taxon>Bacteria</taxon>
        <taxon>Pseudomonadati</taxon>
        <taxon>Spirochaetota</taxon>
        <taxon>Spirochaetia</taxon>
        <taxon>Spirochaetales</taxon>
        <taxon>Treponemataceae</taxon>
        <taxon>Treponema</taxon>
    </lineage>
</organism>
<evidence type="ECO:0000313" key="2">
    <source>
        <dbReference type="EMBL" id="EIC01662.1"/>
    </source>
</evidence>
<dbReference type="AlphaFoldDB" id="H7ELD0"/>
<keyword evidence="3" id="KW-1185">Reference proteome</keyword>
<accession>H7ELD0</accession>
<proteinExistence type="predicted"/>
<dbReference type="EMBL" id="AGRW01000048">
    <property type="protein sequence ID" value="EIC01662.1"/>
    <property type="molecule type" value="Genomic_DNA"/>
</dbReference>
<keyword evidence="1" id="KW-0732">Signal</keyword>
<dbReference type="RefSeq" id="WP_002704701.1">
    <property type="nucleotide sequence ID" value="NZ_AGRW01000048.1"/>
</dbReference>
<comment type="caution">
    <text evidence="2">The sequence shown here is derived from an EMBL/GenBank/DDBJ whole genome shotgun (WGS) entry which is preliminary data.</text>
</comment>
<dbReference type="OrthoDB" id="357760at2"/>
<dbReference type="Proteomes" id="UP000003571">
    <property type="component" value="Unassembled WGS sequence"/>
</dbReference>
<dbReference type="PATRIC" id="fig|907348.3.peg.1714"/>
<evidence type="ECO:0000313" key="3">
    <source>
        <dbReference type="Proteomes" id="UP000003571"/>
    </source>
</evidence>
<evidence type="ECO:0000256" key="1">
    <source>
        <dbReference type="SAM" id="SignalP"/>
    </source>
</evidence>
<sequence>MKKLISFIAASALVSSVATAELHKPNRIVEIGTEAEGGFSNNYLAASELLVKNLVLDLQAMEKDVPDSGWNIEMFARDKTFLNVNPTSSFRLGFFAGIESTGNMNIGHELFEVLGSGFSVGESKSMDIDLYGDAYLDAGASLMMKIAGFGITVSPSYYIPLVYIPKTKAKLSCSTTREGEIRARATADLEVFSAFDLARVVGTDEDFVDDLEVAEQFQKALGNGGVDLSINVERPIFGSMFEVGGFLRVPIVAGKLEYKAMRTVSVDFYQSNFLGKLNDESENNVSKDMGEFSYSKESVRVYRPIRLGAEAVFRPFGKWFELYPMVGLVVRSPYSDDAIFYPEYSLDLKLNLFNVVGASFGTAYLDQVFAQRFGFFINARVLELDAGVSFRSGTFTRSFMGAGMSAFLGVKIGF</sequence>
<protein>
    <recommendedName>
        <fullName evidence="4">DUF5723 domain-containing protein</fullName>
    </recommendedName>
</protein>
<feature type="chain" id="PRO_5003609791" description="DUF5723 domain-containing protein" evidence="1">
    <location>
        <begin position="21"/>
        <end position="414"/>
    </location>
</feature>